<dbReference type="InterPro" id="IPR036388">
    <property type="entry name" value="WH-like_DNA-bd_sf"/>
</dbReference>
<keyword evidence="3" id="KW-0804">Transcription</keyword>
<dbReference type="PROSITE" id="PS50949">
    <property type="entry name" value="HTH_GNTR"/>
    <property type="match status" value="1"/>
</dbReference>
<organism evidence="5 6">
    <name type="scientific">Granulosicoccus antarcticus IMCC3135</name>
    <dbReference type="NCBI Taxonomy" id="1192854"/>
    <lineage>
        <taxon>Bacteria</taxon>
        <taxon>Pseudomonadati</taxon>
        <taxon>Pseudomonadota</taxon>
        <taxon>Gammaproteobacteria</taxon>
        <taxon>Chromatiales</taxon>
        <taxon>Granulosicoccaceae</taxon>
        <taxon>Granulosicoccus</taxon>
    </lineage>
</organism>
<accession>A0A2Z2NTS9</accession>
<dbReference type="Pfam" id="PF07729">
    <property type="entry name" value="FCD"/>
    <property type="match status" value="1"/>
</dbReference>
<dbReference type="Gene3D" id="1.20.120.530">
    <property type="entry name" value="GntR ligand-binding domain-like"/>
    <property type="match status" value="1"/>
</dbReference>
<dbReference type="SMART" id="SM00895">
    <property type="entry name" value="FCD"/>
    <property type="match status" value="1"/>
</dbReference>
<dbReference type="SUPFAM" id="SSF46785">
    <property type="entry name" value="Winged helix' DNA-binding domain"/>
    <property type="match status" value="1"/>
</dbReference>
<dbReference type="SMART" id="SM00345">
    <property type="entry name" value="HTH_GNTR"/>
    <property type="match status" value="1"/>
</dbReference>
<dbReference type="SUPFAM" id="SSF48008">
    <property type="entry name" value="GntR ligand-binding domain-like"/>
    <property type="match status" value="1"/>
</dbReference>
<dbReference type="OrthoDB" id="6627771at2"/>
<dbReference type="Proteomes" id="UP000250079">
    <property type="component" value="Chromosome"/>
</dbReference>
<reference evidence="5 6" key="1">
    <citation type="submission" date="2016-12" db="EMBL/GenBank/DDBJ databases">
        <authorList>
            <person name="Song W.-J."/>
            <person name="Kurnit D.M."/>
        </authorList>
    </citation>
    <scope>NUCLEOTIDE SEQUENCE [LARGE SCALE GENOMIC DNA]</scope>
    <source>
        <strain evidence="5 6">IMCC3135</strain>
    </source>
</reference>
<feature type="domain" description="HTH gntR-type" evidence="4">
    <location>
        <begin position="11"/>
        <end position="78"/>
    </location>
</feature>
<dbReference type="Pfam" id="PF00392">
    <property type="entry name" value="GntR"/>
    <property type="match status" value="1"/>
</dbReference>
<gene>
    <name evidence="5" type="primary">gntR_2</name>
    <name evidence="5" type="ORF">IMCC3135_02050</name>
</gene>
<dbReference type="AlphaFoldDB" id="A0A2Z2NTS9"/>
<evidence type="ECO:0000259" key="4">
    <source>
        <dbReference type="PROSITE" id="PS50949"/>
    </source>
</evidence>
<dbReference type="KEGG" id="gai:IMCC3135_02050"/>
<dbReference type="InterPro" id="IPR000524">
    <property type="entry name" value="Tscrpt_reg_HTH_GntR"/>
</dbReference>
<name>A0A2Z2NTS9_9GAMM</name>
<dbReference type="InterPro" id="IPR011711">
    <property type="entry name" value="GntR_C"/>
</dbReference>
<dbReference type="Gene3D" id="1.10.10.10">
    <property type="entry name" value="Winged helix-like DNA-binding domain superfamily/Winged helix DNA-binding domain"/>
    <property type="match status" value="1"/>
</dbReference>
<keyword evidence="6" id="KW-1185">Reference proteome</keyword>
<dbReference type="GO" id="GO:0003700">
    <property type="term" value="F:DNA-binding transcription factor activity"/>
    <property type="evidence" value="ECO:0007669"/>
    <property type="project" value="InterPro"/>
</dbReference>
<keyword evidence="1" id="KW-0805">Transcription regulation</keyword>
<protein>
    <submittedName>
        <fullName evidence="5">Putative D-xylose utilization operon transcriptional repressor</fullName>
    </submittedName>
</protein>
<evidence type="ECO:0000256" key="3">
    <source>
        <dbReference type="ARBA" id="ARBA00023163"/>
    </source>
</evidence>
<dbReference type="CDD" id="cd07377">
    <property type="entry name" value="WHTH_GntR"/>
    <property type="match status" value="1"/>
</dbReference>
<evidence type="ECO:0000313" key="6">
    <source>
        <dbReference type="Proteomes" id="UP000250079"/>
    </source>
</evidence>
<dbReference type="InterPro" id="IPR036390">
    <property type="entry name" value="WH_DNA-bd_sf"/>
</dbReference>
<dbReference type="GO" id="GO:0003677">
    <property type="term" value="F:DNA binding"/>
    <property type="evidence" value="ECO:0007669"/>
    <property type="project" value="UniProtKB-KW"/>
</dbReference>
<proteinExistence type="predicted"/>
<keyword evidence="2" id="KW-0238">DNA-binding</keyword>
<dbReference type="RefSeq" id="WP_088916062.1">
    <property type="nucleotide sequence ID" value="NZ_CP018632.1"/>
</dbReference>
<dbReference type="EMBL" id="CP018632">
    <property type="protein sequence ID" value="ASJ70524.1"/>
    <property type="molecule type" value="Genomic_DNA"/>
</dbReference>
<dbReference type="PANTHER" id="PTHR43537">
    <property type="entry name" value="TRANSCRIPTIONAL REGULATOR, GNTR FAMILY"/>
    <property type="match status" value="1"/>
</dbReference>
<evidence type="ECO:0000256" key="2">
    <source>
        <dbReference type="ARBA" id="ARBA00023125"/>
    </source>
</evidence>
<evidence type="ECO:0000256" key="1">
    <source>
        <dbReference type="ARBA" id="ARBA00023015"/>
    </source>
</evidence>
<evidence type="ECO:0000313" key="5">
    <source>
        <dbReference type="EMBL" id="ASJ70524.1"/>
    </source>
</evidence>
<dbReference type="PANTHER" id="PTHR43537:SF5">
    <property type="entry name" value="UXU OPERON TRANSCRIPTIONAL REGULATOR"/>
    <property type="match status" value="1"/>
</dbReference>
<sequence length="227" mass="25637">MKHSSDSERYTSQTHRAVADLRGLIFSGELPAGTDHLEIELAERLSMSRTPVREAARVLEAQGLLEVRPRKGVRILSLSANDMDEIYVVLTELESLAAGLAARGKYTKKELRPLLGTVADMEASLKRVDREAWAEADARFHDELVRLAGNSRMAAIISNFNDQVRRARAFTLHIRPLPVKSNEEHRALYEAIARGDEKGARKMHWQHRENARKLLTSILEEVGMKHL</sequence>
<dbReference type="InterPro" id="IPR008920">
    <property type="entry name" value="TF_FadR/GntR_C"/>
</dbReference>